<dbReference type="EMBL" id="MU006702">
    <property type="protein sequence ID" value="KAF2632922.1"/>
    <property type="molecule type" value="Genomic_DNA"/>
</dbReference>
<evidence type="ECO:0000313" key="1">
    <source>
        <dbReference type="EMBL" id="KAF2632922.1"/>
    </source>
</evidence>
<reference evidence="1" key="1">
    <citation type="journal article" date="2020" name="Stud. Mycol.">
        <title>101 Dothideomycetes genomes: a test case for predicting lifestyles and emergence of pathogens.</title>
        <authorList>
            <person name="Haridas S."/>
            <person name="Albert R."/>
            <person name="Binder M."/>
            <person name="Bloem J."/>
            <person name="Labutti K."/>
            <person name="Salamov A."/>
            <person name="Andreopoulos B."/>
            <person name="Baker S."/>
            <person name="Barry K."/>
            <person name="Bills G."/>
            <person name="Bluhm B."/>
            <person name="Cannon C."/>
            <person name="Castanera R."/>
            <person name="Culley D."/>
            <person name="Daum C."/>
            <person name="Ezra D."/>
            <person name="Gonzalez J."/>
            <person name="Henrissat B."/>
            <person name="Kuo A."/>
            <person name="Liang C."/>
            <person name="Lipzen A."/>
            <person name="Lutzoni F."/>
            <person name="Magnuson J."/>
            <person name="Mondo S."/>
            <person name="Nolan M."/>
            <person name="Ohm R."/>
            <person name="Pangilinan J."/>
            <person name="Park H.-J."/>
            <person name="Ramirez L."/>
            <person name="Alfaro M."/>
            <person name="Sun H."/>
            <person name="Tritt A."/>
            <person name="Yoshinaga Y."/>
            <person name="Zwiers L.-H."/>
            <person name="Turgeon B."/>
            <person name="Goodwin S."/>
            <person name="Spatafora J."/>
            <person name="Crous P."/>
            <person name="Grigoriev I."/>
        </authorList>
    </citation>
    <scope>NUCLEOTIDE SEQUENCE</scope>
    <source>
        <strain evidence="1">CBS 525.71</strain>
    </source>
</reference>
<accession>A0ACB6SHG0</accession>
<dbReference type="Proteomes" id="UP000799754">
    <property type="component" value="Unassembled WGS sequence"/>
</dbReference>
<name>A0ACB6SHG0_9PLEO</name>
<keyword evidence="2" id="KW-1185">Reference proteome</keyword>
<organism evidence="1 2">
    <name type="scientific">Macroventuria anomochaeta</name>
    <dbReference type="NCBI Taxonomy" id="301207"/>
    <lineage>
        <taxon>Eukaryota</taxon>
        <taxon>Fungi</taxon>
        <taxon>Dikarya</taxon>
        <taxon>Ascomycota</taxon>
        <taxon>Pezizomycotina</taxon>
        <taxon>Dothideomycetes</taxon>
        <taxon>Pleosporomycetidae</taxon>
        <taxon>Pleosporales</taxon>
        <taxon>Pleosporineae</taxon>
        <taxon>Didymellaceae</taxon>
        <taxon>Macroventuria</taxon>
    </lineage>
</organism>
<gene>
    <name evidence="1" type="ORF">BU25DRAFT_417489</name>
</gene>
<proteinExistence type="predicted"/>
<protein>
    <submittedName>
        <fullName evidence="1">Uncharacterized protein</fullName>
    </submittedName>
</protein>
<comment type="caution">
    <text evidence="1">The sequence shown here is derived from an EMBL/GenBank/DDBJ whole genome shotgun (WGS) entry which is preliminary data.</text>
</comment>
<evidence type="ECO:0000313" key="2">
    <source>
        <dbReference type="Proteomes" id="UP000799754"/>
    </source>
</evidence>
<sequence length="161" mass="17489">MHLPKLLHKQEKKGGTAYSAVEVDADGLDAKTDKAPTAPDWPAELHRIENAPTWLDGRDVSPHGKHIQDALLIGPMIYPLDFTALGGRALRKFALWKSGEGATLGFLKHMVGSQSLVATVGHALTLHSLDVLTVALLAFWTLSPLGSQSVLRILCCCLHRR</sequence>